<dbReference type="OrthoDB" id="2513301at2759"/>
<dbReference type="AlphaFoldDB" id="A0A9Q3GKK6"/>
<proteinExistence type="predicted"/>
<dbReference type="SUPFAM" id="SSF56672">
    <property type="entry name" value="DNA/RNA polymerases"/>
    <property type="match status" value="1"/>
</dbReference>
<feature type="domain" description="Reverse transcriptase RNase H-like" evidence="7">
    <location>
        <begin position="22"/>
        <end position="87"/>
    </location>
</feature>
<evidence type="ECO:0000256" key="5">
    <source>
        <dbReference type="ARBA" id="ARBA00022801"/>
    </source>
</evidence>
<dbReference type="GO" id="GO:0016787">
    <property type="term" value="F:hydrolase activity"/>
    <property type="evidence" value="ECO:0007669"/>
    <property type="project" value="UniProtKB-KW"/>
</dbReference>
<evidence type="ECO:0000256" key="6">
    <source>
        <dbReference type="ARBA" id="ARBA00022918"/>
    </source>
</evidence>
<keyword evidence="5" id="KW-0378">Hydrolase</keyword>
<evidence type="ECO:0000313" key="9">
    <source>
        <dbReference type="Proteomes" id="UP000765509"/>
    </source>
</evidence>
<protein>
    <recommendedName>
        <fullName evidence="7">Reverse transcriptase RNase H-like domain-containing protein</fullName>
    </recommendedName>
</protein>
<dbReference type="InterPro" id="IPR043502">
    <property type="entry name" value="DNA/RNA_pol_sf"/>
</dbReference>
<evidence type="ECO:0000313" key="8">
    <source>
        <dbReference type="EMBL" id="MBW0470948.1"/>
    </source>
</evidence>
<dbReference type="GO" id="GO:0004519">
    <property type="term" value="F:endonuclease activity"/>
    <property type="evidence" value="ECO:0007669"/>
    <property type="project" value="UniProtKB-KW"/>
</dbReference>
<sequence>MRKLLEAFTTAPILLYPPLRLPEELNYEIHDKELLGIVWALKRWGNFLISLSSSVEVLTNHSSLQYFMSSKIITCHQAHQAEFLSEFHFSIIYHPDCLATLPDALSRQDNVYPERGGFHHQELNELSTNNQAI</sequence>
<keyword evidence="2" id="KW-0548">Nucleotidyltransferase</keyword>
<evidence type="ECO:0000256" key="1">
    <source>
        <dbReference type="ARBA" id="ARBA00022679"/>
    </source>
</evidence>
<dbReference type="GO" id="GO:0003964">
    <property type="term" value="F:RNA-directed DNA polymerase activity"/>
    <property type="evidence" value="ECO:0007669"/>
    <property type="project" value="UniProtKB-KW"/>
</dbReference>
<gene>
    <name evidence="8" type="ORF">O181_010663</name>
</gene>
<keyword evidence="3" id="KW-0540">Nuclease</keyword>
<comment type="caution">
    <text evidence="8">The sequence shown here is derived from an EMBL/GenBank/DDBJ whole genome shotgun (WGS) entry which is preliminary data.</text>
</comment>
<keyword evidence="1" id="KW-0808">Transferase</keyword>
<evidence type="ECO:0000259" key="7">
    <source>
        <dbReference type="Pfam" id="PF17917"/>
    </source>
</evidence>
<accession>A0A9Q3GKK6</accession>
<dbReference type="Pfam" id="PF17917">
    <property type="entry name" value="RT_RNaseH"/>
    <property type="match status" value="1"/>
</dbReference>
<evidence type="ECO:0000256" key="2">
    <source>
        <dbReference type="ARBA" id="ARBA00022695"/>
    </source>
</evidence>
<reference evidence="8" key="1">
    <citation type="submission" date="2021-03" db="EMBL/GenBank/DDBJ databases">
        <title>Draft genome sequence of rust myrtle Austropuccinia psidii MF-1, a brazilian biotype.</title>
        <authorList>
            <person name="Quecine M.C."/>
            <person name="Pachon D.M.R."/>
            <person name="Bonatelli M.L."/>
            <person name="Correr F.H."/>
            <person name="Franceschini L.M."/>
            <person name="Leite T.F."/>
            <person name="Margarido G.R.A."/>
            <person name="Almeida C.A."/>
            <person name="Ferrarezi J.A."/>
            <person name="Labate C.A."/>
        </authorList>
    </citation>
    <scope>NUCLEOTIDE SEQUENCE</scope>
    <source>
        <strain evidence="8">MF-1</strain>
    </source>
</reference>
<keyword evidence="4" id="KW-0255">Endonuclease</keyword>
<name>A0A9Q3GKK6_9BASI</name>
<dbReference type="EMBL" id="AVOT02002612">
    <property type="protein sequence ID" value="MBW0470948.1"/>
    <property type="molecule type" value="Genomic_DNA"/>
</dbReference>
<evidence type="ECO:0000256" key="4">
    <source>
        <dbReference type="ARBA" id="ARBA00022759"/>
    </source>
</evidence>
<keyword evidence="6" id="KW-0695">RNA-directed DNA polymerase</keyword>
<dbReference type="PANTHER" id="PTHR34072:SF52">
    <property type="entry name" value="RIBONUCLEASE H"/>
    <property type="match status" value="1"/>
</dbReference>
<organism evidence="8 9">
    <name type="scientific">Austropuccinia psidii MF-1</name>
    <dbReference type="NCBI Taxonomy" id="1389203"/>
    <lineage>
        <taxon>Eukaryota</taxon>
        <taxon>Fungi</taxon>
        <taxon>Dikarya</taxon>
        <taxon>Basidiomycota</taxon>
        <taxon>Pucciniomycotina</taxon>
        <taxon>Pucciniomycetes</taxon>
        <taxon>Pucciniales</taxon>
        <taxon>Sphaerophragmiaceae</taxon>
        <taxon>Austropuccinia</taxon>
    </lineage>
</organism>
<evidence type="ECO:0000256" key="3">
    <source>
        <dbReference type="ARBA" id="ARBA00022722"/>
    </source>
</evidence>
<dbReference type="Proteomes" id="UP000765509">
    <property type="component" value="Unassembled WGS sequence"/>
</dbReference>
<keyword evidence="9" id="KW-1185">Reference proteome</keyword>
<dbReference type="PANTHER" id="PTHR34072">
    <property type="entry name" value="ENZYMATIC POLYPROTEIN-RELATED"/>
    <property type="match status" value="1"/>
</dbReference>
<dbReference type="InterPro" id="IPR041373">
    <property type="entry name" value="RT_RNaseH"/>
</dbReference>